<proteinExistence type="predicted"/>
<reference evidence="1 2" key="1">
    <citation type="submission" date="2018-12" db="EMBL/GenBank/DDBJ databases">
        <authorList>
            <person name="Yu L."/>
        </authorList>
    </citation>
    <scope>NUCLEOTIDE SEQUENCE [LARGE SCALE GENOMIC DNA]</scope>
    <source>
        <strain evidence="1 2">S5H2222</strain>
    </source>
</reference>
<dbReference type="Proteomes" id="UP000276349">
    <property type="component" value="Unassembled WGS sequence"/>
</dbReference>
<comment type="caution">
    <text evidence="1">The sequence shown here is derived from an EMBL/GenBank/DDBJ whole genome shotgun (WGS) entry which is preliminary data.</text>
</comment>
<dbReference type="OrthoDB" id="2449513at2"/>
<name>A0A431UBP1_9BACI</name>
<dbReference type="RefSeq" id="WP_126296383.1">
    <property type="nucleotide sequence ID" value="NZ_CP155468.1"/>
</dbReference>
<dbReference type="EMBL" id="RXNR01000131">
    <property type="protein sequence ID" value="RTQ86193.1"/>
    <property type="molecule type" value="Genomic_DNA"/>
</dbReference>
<protein>
    <submittedName>
        <fullName evidence="1">Uncharacterized protein</fullName>
    </submittedName>
</protein>
<dbReference type="AlphaFoldDB" id="A0A431UBP1"/>
<evidence type="ECO:0000313" key="2">
    <source>
        <dbReference type="Proteomes" id="UP000276349"/>
    </source>
</evidence>
<organism evidence="1 2">
    <name type="scientific">Lysinibacillus telephonicus</name>
    <dbReference type="NCBI Taxonomy" id="1714840"/>
    <lineage>
        <taxon>Bacteria</taxon>
        <taxon>Bacillati</taxon>
        <taxon>Bacillota</taxon>
        <taxon>Bacilli</taxon>
        <taxon>Bacillales</taxon>
        <taxon>Bacillaceae</taxon>
        <taxon>Lysinibacillus</taxon>
    </lineage>
</organism>
<evidence type="ECO:0000313" key="1">
    <source>
        <dbReference type="EMBL" id="RTQ86193.1"/>
    </source>
</evidence>
<keyword evidence="2" id="KW-1185">Reference proteome</keyword>
<sequence>MIRKLLLTLVLSALVLIFVYPQRDTIISVFSMTDEPLVISKGNYGQSLIVEVSFTHEGFPEWLQSLKQPYPLLMLDADWINRSPKIVDIIKERNIPTGLLGGNGAEEYSIEAFNKDLAIYQKHFENKPLWFMTSDYEFGADLQQAVFKEEINLLSPSIILTNEKYKKINGALVSWKLNEQSKPKFEDVTKLIKKQKFISIEENIFGYTIKTKKTP</sequence>
<gene>
    <name evidence="1" type="ORF">EKG35_20350</name>
</gene>
<accession>A0A431UBP1</accession>